<dbReference type="Proteomes" id="UP000565745">
    <property type="component" value="Unassembled WGS sequence"/>
</dbReference>
<evidence type="ECO:0000313" key="2">
    <source>
        <dbReference type="EMBL" id="MBB4174457.1"/>
    </source>
</evidence>
<accession>A0A7W6Q646</accession>
<reference evidence="2 3" key="1">
    <citation type="submission" date="2020-08" db="EMBL/GenBank/DDBJ databases">
        <title>Genomic Encyclopedia of Type Strains, Phase IV (KMG-IV): sequencing the most valuable type-strain genomes for metagenomic binning, comparative biology and taxonomic classification.</title>
        <authorList>
            <person name="Goeker M."/>
        </authorList>
    </citation>
    <scope>NUCLEOTIDE SEQUENCE [LARGE SCALE GENOMIC DNA]</scope>
    <source>
        <strain evidence="2 3">DSM 101015</strain>
    </source>
</reference>
<gene>
    <name evidence="2" type="ORF">GGR93_002230</name>
</gene>
<sequence>MSVTTVIKNFCIQLAFGAALTGVGTVTVAAETPALPSATEKLDIAKAGIASLHMVNLNTCYLIQGGADAEFTMRAEASAVELRNLMTRLTTLGTDTNTAVEKTKKISEIWTGFSGIVAQVAAADLHSIPVGQYLDQQPRIHSALLELRDMLAENDKRPMTVESQREVYIFEEKMLVRKLLNRACLLNQNVSLGKNRMAIYELKAAFEQVLHGPLSRYLAAEEKKQVREIAAASSEFFAVLEKMELQSEEKGAMALKVTAVGEQLIEQLDQLASIPYRNGFMMHLSQNR</sequence>
<evidence type="ECO:0000256" key="1">
    <source>
        <dbReference type="SAM" id="SignalP"/>
    </source>
</evidence>
<keyword evidence="1" id="KW-0732">Signal</keyword>
<feature type="signal peptide" evidence="1">
    <location>
        <begin position="1"/>
        <end position="29"/>
    </location>
</feature>
<evidence type="ECO:0008006" key="4">
    <source>
        <dbReference type="Google" id="ProtNLM"/>
    </source>
</evidence>
<protein>
    <recommendedName>
        <fullName evidence="4">PilJ/NarX-like methyl-accepting chemotaxis transducer</fullName>
    </recommendedName>
</protein>
<dbReference type="AlphaFoldDB" id="A0A7W6Q646"/>
<dbReference type="RefSeq" id="WP_025056740.1">
    <property type="nucleotide sequence ID" value="NZ_JACIFU010000002.1"/>
</dbReference>
<name>A0A7W6Q646_9RHOB</name>
<comment type="caution">
    <text evidence="2">The sequence shown here is derived from an EMBL/GenBank/DDBJ whole genome shotgun (WGS) entry which is preliminary data.</text>
</comment>
<organism evidence="2 3">
    <name type="scientific">Sulfitobacter noctilucicola</name>
    <dbReference type="NCBI Taxonomy" id="1342301"/>
    <lineage>
        <taxon>Bacteria</taxon>
        <taxon>Pseudomonadati</taxon>
        <taxon>Pseudomonadota</taxon>
        <taxon>Alphaproteobacteria</taxon>
        <taxon>Rhodobacterales</taxon>
        <taxon>Roseobacteraceae</taxon>
        <taxon>Sulfitobacter</taxon>
    </lineage>
</organism>
<evidence type="ECO:0000313" key="3">
    <source>
        <dbReference type="Proteomes" id="UP000565745"/>
    </source>
</evidence>
<keyword evidence="3" id="KW-1185">Reference proteome</keyword>
<proteinExistence type="predicted"/>
<dbReference type="EMBL" id="JACIFU010000002">
    <property type="protein sequence ID" value="MBB4174457.1"/>
    <property type="molecule type" value="Genomic_DNA"/>
</dbReference>
<feature type="chain" id="PRO_5031110445" description="PilJ/NarX-like methyl-accepting chemotaxis transducer" evidence="1">
    <location>
        <begin position="30"/>
        <end position="288"/>
    </location>
</feature>